<dbReference type="Proteomes" id="UP000192907">
    <property type="component" value="Unassembled WGS sequence"/>
</dbReference>
<dbReference type="STRING" id="1513793.SAMN06296036_11086"/>
<protein>
    <submittedName>
        <fullName evidence="6">Outer membrane protein assembly complex, YaeT protein</fullName>
    </submittedName>
</protein>
<dbReference type="EMBL" id="FWZT01000010">
    <property type="protein sequence ID" value="SMF33407.1"/>
    <property type="molecule type" value="Genomic_DNA"/>
</dbReference>
<evidence type="ECO:0000256" key="2">
    <source>
        <dbReference type="ARBA" id="ARBA00022452"/>
    </source>
</evidence>
<gene>
    <name evidence="6" type="ORF">SAMN06296036_11086</name>
</gene>
<evidence type="ECO:0000313" key="6">
    <source>
        <dbReference type="EMBL" id="SMF33407.1"/>
    </source>
</evidence>
<accession>A0A1Y6BX74</accession>
<evidence type="ECO:0000256" key="1">
    <source>
        <dbReference type="ARBA" id="ARBA00004370"/>
    </source>
</evidence>
<dbReference type="Gene3D" id="3.10.20.310">
    <property type="entry name" value="membrane protein fhac"/>
    <property type="match status" value="3"/>
</dbReference>
<name>A0A1Y6BX74_9BACT</name>
<dbReference type="GO" id="GO:0019867">
    <property type="term" value="C:outer membrane"/>
    <property type="evidence" value="ECO:0007669"/>
    <property type="project" value="InterPro"/>
</dbReference>
<keyword evidence="2" id="KW-1134">Transmembrane beta strand</keyword>
<dbReference type="RefSeq" id="WP_132320802.1">
    <property type="nucleotide sequence ID" value="NZ_FWZT01000010.1"/>
</dbReference>
<dbReference type="PANTHER" id="PTHR12815:SF18">
    <property type="entry name" value="SORTING AND ASSEMBLY MACHINERY COMPONENT 50 HOMOLOG"/>
    <property type="match status" value="1"/>
</dbReference>
<sequence length="971" mass="109854">MRFLLGLAIFFNFIVPLAGAASSWRIEPQGDLPSDKLQELQHLWPKIENNIDLNNLMNEISRQGSFELVEAYQSGSQITIRVKRAYEIHRLSIHTTTREFKKKIQSLMHVYKNQVDSVEVRKRIERDILAYLHGLGFLKAKVNITSFPANDQETKLIVSVDEDFPCLIRDIQLGFKIPGGVDFPLEIGDICDSSKIDGAIRDFKESLTLEGYNQYKILPPEIRFDPPSNSALIYIAGTIGKKIKGKVRSPLANPPLIRLILGDNLHTLDETITDPNTMRTEIYRKFQDSGYQDVKVKEPETSRPKADEVLYTFNVEPGPEYKITEVQIEGLTALQKNEALEAMGLFPSFGNPPLLTEPNIRQAIDSLSNTYSERGFWNVKVYYPKIKKNPSTADAKLSFVITEGKRRVFESLSIRGNRAFTEEKIKEYFDVKPQQPLTWRSIVTLQQDLQKLYRDVGYLYAKIKIDLIQNRRFRDIQTKVSLSIEEGPRVKIGEITIKGLIKTKDYVVTRELLFQEGDWYSPQDIDDSRQALIDLGLFSSISISATDSSDFSEERLIIPYTVTVREAKPGQVSFGPGWSYEDGGRFSMDSSYNNIEGTARQVFFNGSYSQEISQSSIGNRNLLGYNLGLGYIEPYLLDLPVNGILTFSQGAEATDQQWELTKSIQATLAHKYWISSDKLRSELFTLYKTTQEKAEESVSVAFKTDEIQIREAGVRTIWDTRNDLGWPTRGGVINAETSWADFILGGDTKYFHWALSTSKYLQLAKSLVFASRVSFESFTNVIRSETSFDILPTSERIKSGGAESNRGFKLGDLGPVVEYTTIDGDDVTTEQLRAGGTQAFAMALELRLQLSNSFGMTAFVDSSNTFLTKKEEALFKNELSGDTSLVEPNLYDNNRYEFYNLLKDPSLIWKRNYISYGLAANYLTPLGSINVSYGFPVDRCPMEGECQVKRGNSSYKSIRGGQLQINVGTNF</sequence>
<dbReference type="PROSITE" id="PS51779">
    <property type="entry name" value="POTRA"/>
    <property type="match status" value="1"/>
</dbReference>
<keyword evidence="3" id="KW-0812">Transmembrane</keyword>
<dbReference type="InterPro" id="IPR010827">
    <property type="entry name" value="BamA/TamA_POTRA"/>
</dbReference>
<feature type="domain" description="POTRA" evidence="5">
    <location>
        <begin position="490"/>
        <end position="565"/>
    </location>
</feature>
<proteinExistence type="predicted"/>
<evidence type="ECO:0000313" key="7">
    <source>
        <dbReference type="Proteomes" id="UP000192907"/>
    </source>
</evidence>
<keyword evidence="4" id="KW-0472">Membrane</keyword>
<dbReference type="InterPro" id="IPR034746">
    <property type="entry name" value="POTRA"/>
</dbReference>
<dbReference type="PANTHER" id="PTHR12815">
    <property type="entry name" value="SORTING AND ASSEMBLY MACHINERY SAMM50 PROTEIN FAMILY MEMBER"/>
    <property type="match status" value="1"/>
</dbReference>
<dbReference type="Gene3D" id="2.40.160.50">
    <property type="entry name" value="membrane protein fhac: a member of the omp85/tpsb transporter family"/>
    <property type="match status" value="1"/>
</dbReference>
<dbReference type="OrthoDB" id="5287261at2"/>
<organism evidence="6 7">
    <name type="scientific">Pseudobacteriovorax antillogorgiicola</name>
    <dbReference type="NCBI Taxonomy" id="1513793"/>
    <lineage>
        <taxon>Bacteria</taxon>
        <taxon>Pseudomonadati</taxon>
        <taxon>Bdellovibrionota</taxon>
        <taxon>Oligoflexia</taxon>
        <taxon>Oligoflexales</taxon>
        <taxon>Pseudobacteriovoracaceae</taxon>
        <taxon>Pseudobacteriovorax</taxon>
    </lineage>
</organism>
<dbReference type="InterPro" id="IPR000184">
    <property type="entry name" value="Bac_surfAg_D15"/>
</dbReference>
<dbReference type="AlphaFoldDB" id="A0A1Y6BX74"/>
<comment type="subcellular location">
    <subcellularLocation>
        <location evidence="1">Membrane</location>
    </subcellularLocation>
</comment>
<evidence type="ECO:0000256" key="3">
    <source>
        <dbReference type="ARBA" id="ARBA00022692"/>
    </source>
</evidence>
<dbReference type="Pfam" id="PF07244">
    <property type="entry name" value="POTRA"/>
    <property type="match status" value="3"/>
</dbReference>
<evidence type="ECO:0000259" key="5">
    <source>
        <dbReference type="PROSITE" id="PS51779"/>
    </source>
</evidence>
<dbReference type="Pfam" id="PF01103">
    <property type="entry name" value="Omp85"/>
    <property type="match status" value="1"/>
</dbReference>
<dbReference type="InterPro" id="IPR039910">
    <property type="entry name" value="D15-like"/>
</dbReference>
<keyword evidence="7" id="KW-1185">Reference proteome</keyword>
<evidence type="ECO:0000256" key="4">
    <source>
        <dbReference type="ARBA" id="ARBA00023136"/>
    </source>
</evidence>
<reference evidence="7" key="1">
    <citation type="submission" date="2017-04" db="EMBL/GenBank/DDBJ databases">
        <authorList>
            <person name="Varghese N."/>
            <person name="Submissions S."/>
        </authorList>
    </citation>
    <scope>NUCLEOTIDE SEQUENCE [LARGE SCALE GENOMIC DNA]</scope>
    <source>
        <strain evidence="7">RKEM611</strain>
    </source>
</reference>